<dbReference type="Pfam" id="PF06325">
    <property type="entry name" value="PrmA"/>
    <property type="match status" value="1"/>
</dbReference>
<dbReference type="GO" id="GO:0005840">
    <property type="term" value="C:ribosome"/>
    <property type="evidence" value="ECO:0007669"/>
    <property type="project" value="UniProtKB-KW"/>
</dbReference>
<dbReference type="EMBL" id="JAGRRH010000013">
    <property type="protein sequence ID" value="KAG7360597.1"/>
    <property type="molecule type" value="Genomic_DNA"/>
</dbReference>
<dbReference type="AlphaFoldDB" id="A0A9K3PUX1"/>
<keyword evidence="5" id="KW-0539">Nucleus</keyword>
<dbReference type="GO" id="GO:0042054">
    <property type="term" value="F:histone methyltransferase activity"/>
    <property type="evidence" value="ECO:0007669"/>
    <property type="project" value="TreeGrafter"/>
</dbReference>
<dbReference type="InterPro" id="IPR025799">
    <property type="entry name" value="Arg_MeTrfase"/>
</dbReference>
<comment type="subcellular location">
    <subcellularLocation>
        <location evidence="1">Nucleus</location>
    </subcellularLocation>
</comment>
<dbReference type="FunFam" id="2.70.160.11:FF:000001">
    <property type="entry name" value="Blast:Protein arginine N-methyltransferase 1"/>
    <property type="match status" value="1"/>
</dbReference>
<evidence type="ECO:0000256" key="4">
    <source>
        <dbReference type="ARBA" id="ARBA00022691"/>
    </source>
</evidence>
<dbReference type="GO" id="GO:0016274">
    <property type="term" value="F:protein-arginine N-methyltransferase activity"/>
    <property type="evidence" value="ECO:0007669"/>
    <property type="project" value="InterPro"/>
</dbReference>
<dbReference type="InterPro" id="IPR055135">
    <property type="entry name" value="PRMT_dom"/>
</dbReference>
<proteinExistence type="predicted"/>
<keyword evidence="3 6" id="KW-0808">Transferase</keyword>
<feature type="domain" description="Protein arginine N-methyltransferase" evidence="8">
    <location>
        <begin position="249"/>
        <end position="411"/>
    </location>
</feature>
<dbReference type="PANTHER" id="PTHR11006:SF53">
    <property type="entry name" value="PROTEIN ARGININE N-METHYLTRANSFERASE 3"/>
    <property type="match status" value="1"/>
</dbReference>
<evidence type="ECO:0000256" key="2">
    <source>
        <dbReference type="ARBA" id="ARBA00022603"/>
    </source>
</evidence>
<evidence type="ECO:0000256" key="7">
    <source>
        <dbReference type="SAM" id="MobiDB-lite"/>
    </source>
</evidence>
<name>A0A9K3PUX1_9STRA</name>
<dbReference type="FunFam" id="3.40.50.150:FF:000116">
    <property type="entry name" value="probable protein arginine N-methyltransferase 1"/>
    <property type="match status" value="1"/>
</dbReference>
<keyword evidence="2 6" id="KW-0489">Methyltransferase</keyword>
<evidence type="ECO:0000256" key="1">
    <source>
        <dbReference type="ARBA" id="ARBA00004123"/>
    </source>
</evidence>
<protein>
    <submittedName>
        <fullName evidence="9">50S ribosomal protein L11 methylase</fullName>
    </submittedName>
</protein>
<reference evidence="9" key="1">
    <citation type="journal article" date="2021" name="Sci. Rep.">
        <title>Diploid genomic architecture of Nitzschia inconspicua, an elite biomass production diatom.</title>
        <authorList>
            <person name="Oliver A."/>
            <person name="Podell S."/>
            <person name="Pinowska A."/>
            <person name="Traller J.C."/>
            <person name="Smith S.R."/>
            <person name="McClure R."/>
            <person name="Beliaev A."/>
            <person name="Bohutskyi P."/>
            <person name="Hill E.A."/>
            <person name="Rabines A."/>
            <person name="Zheng H."/>
            <person name="Allen L.Z."/>
            <person name="Kuo A."/>
            <person name="Grigoriev I.V."/>
            <person name="Allen A.E."/>
            <person name="Hazlebeck D."/>
            <person name="Allen E.E."/>
        </authorList>
    </citation>
    <scope>NUCLEOTIDE SEQUENCE</scope>
    <source>
        <strain evidence="9">Hildebrandi</strain>
    </source>
</reference>
<evidence type="ECO:0000259" key="8">
    <source>
        <dbReference type="Pfam" id="PF22528"/>
    </source>
</evidence>
<evidence type="ECO:0000256" key="6">
    <source>
        <dbReference type="PROSITE-ProRule" id="PRU01015"/>
    </source>
</evidence>
<gene>
    <name evidence="9" type="ORF">IV203_035696</name>
</gene>
<dbReference type="OrthoDB" id="7848332at2759"/>
<dbReference type="PROSITE" id="PS51678">
    <property type="entry name" value="SAM_MT_PRMT"/>
    <property type="match status" value="1"/>
</dbReference>
<feature type="region of interest" description="Disordered" evidence="7">
    <location>
        <begin position="1"/>
        <end position="42"/>
    </location>
</feature>
<evidence type="ECO:0000256" key="3">
    <source>
        <dbReference type="ARBA" id="ARBA00022679"/>
    </source>
</evidence>
<keyword evidence="4 6" id="KW-0949">S-adenosyl-L-methionine</keyword>
<evidence type="ECO:0000313" key="9">
    <source>
        <dbReference type="EMBL" id="KAG7360597.1"/>
    </source>
</evidence>
<feature type="compositionally biased region" description="Polar residues" evidence="7">
    <location>
        <begin position="1"/>
        <end position="16"/>
    </location>
</feature>
<evidence type="ECO:0000256" key="5">
    <source>
        <dbReference type="ARBA" id="ARBA00023242"/>
    </source>
</evidence>
<dbReference type="GO" id="GO:0032259">
    <property type="term" value="P:methylation"/>
    <property type="evidence" value="ECO:0007669"/>
    <property type="project" value="UniProtKB-KW"/>
</dbReference>
<keyword evidence="9" id="KW-0689">Ribosomal protein</keyword>
<dbReference type="CDD" id="cd02440">
    <property type="entry name" value="AdoMet_MTases"/>
    <property type="match status" value="1"/>
</dbReference>
<evidence type="ECO:0000313" key="10">
    <source>
        <dbReference type="Proteomes" id="UP000693970"/>
    </source>
</evidence>
<dbReference type="Pfam" id="PF22528">
    <property type="entry name" value="PRMT_C"/>
    <property type="match status" value="1"/>
</dbReference>
<comment type="caution">
    <text evidence="9">The sequence shown here is derived from an EMBL/GenBank/DDBJ whole genome shotgun (WGS) entry which is preliminary data.</text>
</comment>
<dbReference type="Proteomes" id="UP000693970">
    <property type="component" value="Unassembled WGS sequence"/>
</dbReference>
<dbReference type="GO" id="GO:0005634">
    <property type="term" value="C:nucleus"/>
    <property type="evidence" value="ECO:0007669"/>
    <property type="project" value="UniProtKB-SubCell"/>
</dbReference>
<organism evidence="9 10">
    <name type="scientific">Nitzschia inconspicua</name>
    <dbReference type="NCBI Taxonomy" id="303405"/>
    <lineage>
        <taxon>Eukaryota</taxon>
        <taxon>Sar</taxon>
        <taxon>Stramenopiles</taxon>
        <taxon>Ochrophyta</taxon>
        <taxon>Bacillariophyta</taxon>
        <taxon>Bacillariophyceae</taxon>
        <taxon>Bacillariophycidae</taxon>
        <taxon>Bacillariales</taxon>
        <taxon>Bacillariaceae</taxon>
        <taxon>Nitzschia</taxon>
    </lineage>
</organism>
<accession>A0A9K3PUX1</accession>
<reference evidence="9" key="2">
    <citation type="submission" date="2021-04" db="EMBL/GenBank/DDBJ databases">
        <authorList>
            <person name="Podell S."/>
        </authorList>
    </citation>
    <scope>NUCLEOTIDE SEQUENCE</scope>
    <source>
        <strain evidence="9">Hildebrandi</strain>
    </source>
</reference>
<keyword evidence="9" id="KW-0687">Ribonucleoprotein</keyword>
<sequence>MSSHQHINARQISSETFKNEEPPAKRRQLSSCDDGESQHLRRLPLRAAVVEEGQSPSTTDELTVQSGKSLTGEEITCNNNNNNNIEAVDFSVVSADGTDDRTSKDYYFDSYAHHAIHEEMLKDEVRTKTYEMAIMQNKYLFQDKIILDVGCGTGILSMFAAQAGAKHVYAVDCSSIADQARQIVELNGFSDKITVIKGKIEEIDLPVAEVDVIVSEWMGYFLLYESMLDSIIFARDKWLVKENGIVFPDKAVMYVCAAEDGDVKRDRVDFWSNVYGFDMSPIRNIALKEPVVDVIDGKSIVTDATPILHLDILTCKKEDVEFEASFELKALRNDYVHGLVAYFECAFTQVHKPIGFSTSPFCRYTHWKQTIFYLPESLVTCTGETIAGEIKCKPNKKNRRDLDISITLSVNGRHSKFTKQMNYRLR</sequence>
<keyword evidence="10" id="KW-1185">Reference proteome</keyword>
<dbReference type="PANTHER" id="PTHR11006">
    <property type="entry name" value="PROTEIN ARGININE N-METHYLTRANSFERASE"/>
    <property type="match status" value="1"/>
</dbReference>